<dbReference type="InterPro" id="IPR033752">
    <property type="entry name" value="MetA_family"/>
</dbReference>
<dbReference type="Pfam" id="PF04204">
    <property type="entry name" value="HTS"/>
    <property type="match status" value="1"/>
</dbReference>
<dbReference type="EC" id="2.3.1.31" evidence="4"/>
<dbReference type="InterPro" id="IPR029062">
    <property type="entry name" value="Class_I_gatase-like"/>
</dbReference>
<dbReference type="HAMAP" id="MF_00295">
    <property type="entry name" value="MetA_acyltransf"/>
    <property type="match status" value="1"/>
</dbReference>
<evidence type="ECO:0000256" key="3">
    <source>
        <dbReference type="ARBA" id="ARBA00023315"/>
    </source>
</evidence>
<feature type="active site" description="Acyl-thioester intermediate" evidence="4">
    <location>
        <position position="134"/>
    </location>
</feature>
<keyword evidence="6" id="KW-1185">Reference proteome</keyword>
<dbReference type="Proteomes" id="UP000051977">
    <property type="component" value="Unassembled WGS sequence"/>
</dbReference>
<dbReference type="PIRSF" id="PIRSF000450">
    <property type="entry name" value="H_ser_succinyltr"/>
    <property type="match status" value="1"/>
</dbReference>
<dbReference type="PANTHER" id="PTHR20919">
    <property type="entry name" value="HOMOSERINE O-SUCCINYLTRANSFERASE"/>
    <property type="match status" value="1"/>
</dbReference>
<protein>
    <recommendedName>
        <fullName evidence="4">Homoserine O-acetyltransferase</fullName>
        <shortName evidence="4">HAT</shortName>
        <ecNumber evidence="4">2.3.1.31</ecNumber>
    </recommendedName>
    <alternativeName>
        <fullName evidence="4">Homoserine transacetylase</fullName>
        <shortName evidence="4">HTA</shortName>
    </alternativeName>
</protein>
<feature type="site" description="Important for substrate specificity" evidence="4">
    <location>
        <position position="186"/>
    </location>
</feature>
<evidence type="ECO:0000313" key="6">
    <source>
        <dbReference type="Proteomes" id="UP000051977"/>
    </source>
</evidence>
<comment type="caution">
    <text evidence="5">The sequence shown here is derived from an EMBL/GenBank/DDBJ whole genome shotgun (WGS) entry which is preliminary data.</text>
</comment>
<feature type="binding site" evidence="4">
    <location>
        <position position="186"/>
    </location>
    <ligand>
        <name>substrate</name>
    </ligand>
</feature>
<dbReference type="EMBL" id="AZEI01000027">
    <property type="protein sequence ID" value="KRL17367.1"/>
    <property type="molecule type" value="Genomic_DNA"/>
</dbReference>
<keyword evidence="1 4" id="KW-0028">Amino-acid biosynthesis</keyword>
<dbReference type="PANTHER" id="PTHR20919:SF0">
    <property type="entry name" value="HOMOSERINE O-SUCCINYLTRANSFERASE"/>
    <property type="match status" value="1"/>
</dbReference>
<comment type="caution">
    <text evidence="4">Lacks conserved residue(s) required for the propagation of feature annotation.</text>
</comment>
<evidence type="ECO:0000256" key="4">
    <source>
        <dbReference type="HAMAP-Rule" id="MF_00295"/>
    </source>
</evidence>
<reference evidence="5 6" key="1">
    <citation type="journal article" date="2015" name="Genome Announc.">
        <title>Expanding the biotechnology potential of lactobacilli through comparative genomics of 213 strains and associated genera.</title>
        <authorList>
            <person name="Sun Z."/>
            <person name="Harris H.M."/>
            <person name="McCann A."/>
            <person name="Guo C."/>
            <person name="Argimon S."/>
            <person name="Zhang W."/>
            <person name="Yang X."/>
            <person name="Jeffery I.B."/>
            <person name="Cooney J.C."/>
            <person name="Kagawa T.F."/>
            <person name="Liu W."/>
            <person name="Song Y."/>
            <person name="Salvetti E."/>
            <person name="Wrobel A."/>
            <person name="Rasinkangas P."/>
            <person name="Parkhill J."/>
            <person name="Rea M.C."/>
            <person name="O'Sullivan O."/>
            <person name="Ritari J."/>
            <person name="Douillard F.P."/>
            <person name="Paul Ross R."/>
            <person name="Yang R."/>
            <person name="Briner A.E."/>
            <person name="Felis G.E."/>
            <person name="de Vos W.M."/>
            <person name="Barrangou R."/>
            <person name="Klaenhammer T.R."/>
            <person name="Caufield P.W."/>
            <person name="Cui Y."/>
            <person name="Zhang H."/>
            <person name="O'Toole P.W."/>
        </authorList>
    </citation>
    <scope>NUCLEOTIDE SEQUENCE [LARGE SCALE GENOMIC DNA]</scope>
    <source>
        <strain evidence="5 6">DSM 19907</strain>
    </source>
</reference>
<organism evidence="5 6">
    <name type="scientific">Lentilactobacillus rapi DSM 19907 = JCM 15042</name>
    <dbReference type="NCBI Taxonomy" id="1423795"/>
    <lineage>
        <taxon>Bacteria</taxon>
        <taxon>Bacillati</taxon>
        <taxon>Bacillota</taxon>
        <taxon>Bacilli</taxon>
        <taxon>Lactobacillales</taxon>
        <taxon>Lactobacillaceae</taxon>
        <taxon>Lentilactobacillus</taxon>
    </lineage>
</organism>
<feature type="active site" evidence="4">
    <location>
        <position position="231"/>
    </location>
</feature>
<feature type="site" description="Important for acyl-CoA specificity" evidence="4">
    <location>
        <position position="103"/>
    </location>
</feature>
<comment type="similarity">
    <text evidence="4">Belongs to the MetA family.</text>
</comment>
<gene>
    <name evidence="4" type="primary">metAA</name>
    <name evidence="5" type="ORF">FD12_GL001806</name>
</gene>
<proteinExistence type="inferred from homology"/>
<keyword evidence="4" id="KW-0486">Methionine biosynthesis</keyword>
<comment type="pathway">
    <text evidence="4">Amino-acid biosynthesis; L-methionine biosynthesis via de novo pathway; O-acetyl-L-homoserine from L-homoserine: step 1/1.</text>
</comment>
<evidence type="ECO:0000256" key="1">
    <source>
        <dbReference type="ARBA" id="ARBA00022605"/>
    </source>
</evidence>
<keyword evidence="2 4" id="KW-0808">Transferase</keyword>
<dbReference type="Gene3D" id="3.40.50.880">
    <property type="match status" value="1"/>
</dbReference>
<keyword evidence="3 4" id="KW-0012">Acyltransferase</keyword>
<dbReference type="CDD" id="cd03131">
    <property type="entry name" value="GATase1_HTS"/>
    <property type="match status" value="1"/>
</dbReference>
<accession>A0ABR5PF31</accession>
<evidence type="ECO:0000313" key="5">
    <source>
        <dbReference type="EMBL" id="KRL17367.1"/>
    </source>
</evidence>
<comment type="subcellular location">
    <subcellularLocation>
        <location evidence="4">Cytoplasm</location>
    </subcellularLocation>
</comment>
<feature type="active site" description="Proton acceptor" evidence="4">
    <location>
        <position position="229"/>
    </location>
</feature>
<evidence type="ECO:0000256" key="2">
    <source>
        <dbReference type="ARBA" id="ARBA00022679"/>
    </source>
</evidence>
<keyword evidence="4" id="KW-0963">Cytoplasm</keyword>
<feature type="binding site" evidence="4">
    <location>
        <position position="155"/>
    </location>
    <ligand>
        <name>substrate</name>
    </ligand>
</feature>
<feature type="binding site" evidence="4">
    <location>
        <position position="243"/>
    </location>
    <ligand>
        <name>substrate</name>
    </ligand>
</feature>
<comment type="function">
    <text evidence="4">Transfers an acetyl group from acetyl-CoA to L-homoserine, forming acetyl-L-homoserine.</text>
</comment>
<comment type="catalytic activity">
    <reaction evidence="4">
        <text>L-homoserine + acetyl-CoA = O-acetyl-L-homoserine + CoA</text>
        <dbReference type="Rhea" id="RHEA:13701"/>
        <dbReference type="ChEBI" id="CHEBI:57287"/>
        <dbReference type="ChEBI" id="CHEBI:57288"/>
        <dbReference type="ChEBI" id="CHEBI:57476"/>
        <dbReference type="ChEBI" id="CHEBI:57716"/>
        <dbReference type="EC" id="2.3.1.31"/>
    </reaction>
</comment>
<dbReference type="SUPFAM" id="SSF52317">
    <property type="entry name" value="Class I glutamine amidotransferase-like"/>
    <property type="match status" value="1"/>
</dbReference>
<name>A0ABR5PF31_9LACO</name>
<sequence>MIWMTANATNGLVYASGNWQNQPLEQPLSILVLNLMPTRQNTELQFLSRFNDCGREVQLTFMYPATHHFRGTPRAQIEAHYVSLSQIQDQCFDGLIITGAPVETLEFEAVDYWDEFVAITDWASTHVKEQLYECWAAQAGLYHDFGIEKHLLPQKLFGIYSATKVDHESPLARGFGAGGLIRMPQSRKTESVLDENDLPAGLTVVASSLQSGPIILSAPSKQTTYVTGHPEYQEQTLAEEYLRDVKKHLPIQLPEHYFEDSTTGTVNETWREASIKFYQNWTQLLTDKKVGLSL</sequence>